<accession>Q7UV27</accession>
<dbReference type="EMBL" id="BX294137">
    <property type="protein sequence ID" value="CAD72900.1"/>
    <property type="molecule type" value="Genomic_DNA"/>
</dbReference>
<name>Q7UV27_RHOBA</name>
<sequence>MRLTKSRCRYFGNGVWIDRSLKLFGRNDQARLSGC</sequence>
<dbReference type="Proteomes" id="UP000001025">
    <property type="component" value="Chromosome"/>
</dbReference>
<protein>
    <submittedName>
        <fullName evidence="1">Uncharacterized protein</fullName>
    </submittedName>
</protein>
<dbReference type="InParanoid" id="Q7UV27"/>
<dbReference type="HOGENOM" id="CLU_3366933_0_0_0"/>
<dbReference type="AlphaFoldDB" id="Q7UV27"/>
<proteinExistence type="predicted"/>
<keyword evidence="2" id="KW-1185">Reference proteome</keyword>
<reference evidence="1 2" key="1">
    <citation type="journal article" date="2003" name="Proc. Natl. Acad. Sci. U.S.A.">
        <title>Complete genome sequence of the marine planctomycete Pirellula sp. strain 1.</title>
        <authorList>
            <person name="Gloeckner F.O."/>
            <person name="Kube M."/>
            <person name="Bauer M."/>
            <person name="Teeling H."/>
            <person name="Lombardot T."/>
            <person name="Ludwig W."/>
            <person name="Gade D."/>
            <person name="Beck A."/>
            <person name="Borzym K."/>
            <person name="Heitmann K."/>
            <person name="Rabus R."/>
            <person name="Schlesner H."/>
            <person name="Amann R."/>
            <person name="Reinhardt R."/>
        </authorList>
    </citation>
    <scope>NUCLEOTIDE SEQUENCE [LARGE SCALE GENOMIC DNA]</scope>
    <source>
        <strain evidence="2">DSM 10527 / NCIMB 13988 / SH1</strain>
    </source>
</reference>
<evidence type="ECO:0000313" key="2">
    <source>
        <dbReference type="Proteomes" id="UP000001025"/>
    </source>
</evidence>
<gene>
    <name evidence="1" type="ordered locus">RB2923</name>
</gene>
<dbReference type="KEGG" id="rba:RB2923"/>
<dbReference type="EnsemblBacteria" id="CAD72900">
    <property type="protein sequence ID" value="CAD72900"/>
    <property type="gene ID" value="RB2923"/>
</dbReference>
<organism evidence="1 2">
    <name type="scientific">Rhodopirellula baltica (strain DSM 10527 / NCIMB 13988 / SH1)</name>
    <dbReference type="NCBI Taxonomy" id="243090"/>
    <lineage>
        <taxon>Bacteria</taxon>
        <taxon>Pseudomonadati</taxon>
        <taxon>Planctomycetota</taxon>
        <taxon>Planctomycetia</taxon>
        <taxon>Pirellulales</taxon>
        <taxon>Pirellulaceae</taxon>
        <taxon>Rhodopirellula</taxon>
    </lineage>
</organism>
<evidence type="ECO:0000313" key="1">
    <source>
        <dbReference type="EMBL" id="CAD72900.1"/>
    </source>
</evidence>